<feature type="domain" description="Methyltransferase" evidence="6">
    <location>
        <begin position="380"/>
        <end position="473"/>
    </location>
</feature>
<comment type="caution">
    <text evidence="7">The sequence shown here is derived from an EMBL/GenBank/DDBJ whole genome shotgun (WGS) entry which is preliminary data.</text>
</comment>
<dbReference type="CDD" id="cd02440">
    <property type="entry name" value="AdoMet_MTases"/>
    <property type="match status" value="1"/>
</dbReference>
<keyword evidence="2" id="KW-0560">Oxidoreductase</keyword>
<protein>
    <submittedName>
        <fullName evidence="7">Thioredoxin reductase</fullName>
    </submittedName>
</protein>
<evidence type="ECO:0000256" key="2">
    <source>
        <dbReference type="ARBA" id="ARBA00023002"/>
    </source>
</evidence>
<evidence type="ECO:0000259" key="5">
    <source>
        <dbReference type="Pfam" id="PF07992"/>
    </source>
</evidence>
<evidence type="ECO:0000256" key="3">
    <source>
        <dbReference type="ARBA" id="ARBA00048132"/>
    </source>
</evidence>
<proteinExistence type="predicted"/>
<sequence length="547" mass="58058">MLAGRADPCPMSDEHHHDSTSAGCCATETDHDVIVVGGGVAGLSAALMLGRSRRRTLVLDAGRPRNRFAAHMQAVLGSDGKAPEDLLATGIEELRAYDVEVRRAQVTAVATDDRTVTVHTAEGDRITARALVAASGVSDQLPDVPGLSQRWGRSVLHCPYCHGWEVRDRALGVVFTSPLAPHQVPLVRQLSADVTAFFGGFDDGTGSAGAPVELTAELRQRLQAREVKIVTEPVVALHGEGGDLSEVELSTGARVPVEAIFTGAELREQAAYLDGLGLRRAQSPFGEFLEVDPMGHTSNPRIFATGNLTVPTGNVPMSLGAAATTGAGVNHFLAEEDFDDAQQPDRFWENRYGASAQSWSGNPNAALVAEAGDLAPDSSLDLGCGEGADVIWLAGKGWQATGVDISTIAVDRARKAAAAAGVADRTAFSAVDLRTFDPGRQFDLVTASFLHSPVDLPRTEILRRAVGWVAPGGRLLVISHQPGEHHRHHLDLPTVDAEVTALDLPDEAWSIRKQVIPRTVTRPDGTEIEHCDGIVEFSRRAGTSSGT</sequence>
<organism evidence="7 8">
    <name type="scientific">Naumannella halotolerans</name>
    <dbReference type="NCBI Taxonomy" id="993414"/>
    <lineage>
        <taxon>Bacteria</taxon>
        <taxon>Bacillati</taxon>
        <taxon>Actinomycetota</taxon>
        <taxon>Actinomycetes</taxon>
        <taxon>Propionibacteriales</taxon>
        <taxon>Propionibacteriaceae</taxon>
        <taxon>Naumannella</taxon>
    </lineage>
</organism>
<dbReference type="SUPFAM" id="SSF51905">
    <property type="entry name" value="FAD/NAD(P)-binding domain"/>
    <property type="match status" value="1"/>
</dbReference>
<dbReference type="Pfam" id="PF07992">
    <property type="entry name" value="Pyr_redox_2"/>
    <property type="match status" value="1"/>
</dbReference>
<dbReference type="InterPro" id="IPR023753">
    <property type="entry name" value="FAD/NAD-binding_dom"/>
</dbReference>
<evidence type="ECO:0000313" key="7">
    <source>
        <dbReference type="EMBL" id="TDT30930.1"/>
    </source>
</evidence>
<dbReference type="OrthoDB" id="9786503at2"/>
<dbReference type="Proteomes" id="UP000295371">
    <property type="component" value="Unassembled WGS sequence"/>
</dbReference>
<feature type="region of interest" description="Disordered" evidence="4">
    <location>
        <begin position="1"/>
        <end position="22"/>
    </location>
</feature>
<dbReference type="PANTHER" id="PTHR48105">
    <property type="entry name" value="THIOREDOXIN REDUCTASE 1-RELATED-RELATED"/>
    <property type="match status" value="1"/>
</dbReference>
<evidence type="ECO:0000256" key="4">
    <source>
        <dbReference type="SAM" id="MobiDB-lite"/>
    </source>
</evidence>
<dbReference type="InterPro" id="IPR050097">
    <property type="entry name" value="Ferredoxin-NADP_redctase_2"/>
</dbReference>
<dbReference type="GO" id="GO:0004791">
    <property type="term" value="F:thioredoxin-disulfide reductase (NADPH) activity"/>
    <property type="evidence" value="ECO:0007669"/>
    <property type="project" value="UniProtKB-EC"/>
</dbReference>
<name>A0A4R7J1E9_9ACTN</name>
<dbReference type="InterPro" id="IPR041698">
    <property type="entry name" value="Methyltransf_25"/>
</dbReference>
<dbReference type="Pfam" id="PF13649">
    <property type="entry name" value="Methyltransf_25"/>
    <property type="match status" value="1"/>
</dbReference>
<accession>A0A4R7J1E9</accession>
<feature type="domain" description="FAD/NAD(P)-binding" evidence="5">
    <location>
        <begin position="31"/>
        <end position="165"/>
    </location>
</feature>
<dbReference type="InterPro" id="IPR029063">
    <property type="entry name" value="SAM-dependent_MTases_sf"/>
</dbReference>
<gene>
    <name evidence="7" type="ORF">CLV29_2338</name>
</gene>
<dbReference type="EMBL" id="SOAW01000002">
    <property type="protein sequence ID" value="TDT30930.1"/>
    <property type="molecule type" value="Genomic_DNA"/>
</dbReference>
<evidence type="ECO:0000256" key="1">
    <source>
        <dbReference type="ARBA" id="ARBA00022630"/>
    </source>
</evidence>
<comment type="catalytic activity">
    <reaction evidence="3">
        <text>[thioredoxin]-dithiol + NADP(+) = [thioredoxin]-disulfide + NADPH + H(+)</text>
        <dbReference type="Rhea" id="RHEA:20345"/>
        <dbReference type="Rhea" id="RHEA-COMP:10698"/>
        <dbReference type="Rhea" id="RHEA-COMP:10700"/>
        <dbReference type="ChEBI" id="CHEBI:15378"/>
        <dbReference type="ChEBI" id="CHEBI:29950"/>
        <dbReference type="ChEBI" id="CHEBI:50058"/>
        <dbReference type="ChEBI" id="CHEBI:57783"/>
        <dbReference type="ChEBI" id="CHEBI:58349"/>
        <dbReference type="EC" id="1.8.1.9"/>
    </reaction>
</comment>
<dbReference type="InterPro" id="IPR036188">
    <property type="entry name" value="FAD/NAD-bd_sf"/>
</dbReference>
<evidence type="ECO:0000313" key="8">
    <source>
        <dbReference type="Proteomes" id="UP000295371"/>
    </source>
</evidence>
<reference evidence="7 8" key="1">
    <citation type="submission" date="2019-03" db="EMBL/GenBank/DDBJ databases">
        <title>Genomic Encyclopedia of Archaeal and Bacterial Type Strains, Phase II (KMG-II): from individual species to whole genera.</title>
        <authorList>
            <person name="Goeker M."/>
        </authorList>
    </citation>
    <scope>NUCLEOTIDE SEQUENCE [LARGE SCALE GENOMIC DNA]</scope>
    <source>
        <strain evidence="7 8">DSM 24323</strain>
    </source>
</reference>
<dbReference type="SUPFAM" id="SSF53335">
    <property type="entry name" value="S-adenosyl-L-methionine-dependent methyltransferases"/>
    <property type="match status" value="1"/>
</dbReference>
<dbReference type="Gene3D" id="3.50.50.60">
    <property type="entry name" value="FAD/NAD(P)-binding domain"/>
    <property type="match status" value="2"/>
</dbReference>
<dbReference type="PRINTS" id="PR00368">
    <property type="entry name" value="FADPNR"/>
</dbReference>
<keyword evidence="1" id="KW-0285">Flavoprotein</keyword>
<dbReference type="Gene3D" id="3.40.50.150">
    <property type="entry name" value="Vaccinia Virus protein VP39"/>
    <property type="match status" value="1"/>
</dbReference>
<dbReference type="PRINTS" id="PR00469">
    <property type="entry name" value="PNDRDTASEII"/>
</dbReference>
<keyword evidence="8" id="KW-1185">Reference proteome</keyword>
<evidence type="ECO:0000259" key="6">
    <source>
        <dbReference type="Pfam" id="PF13649"/>
    </source>
</evidence>
<dbReference type="AlphaFoldDB" id="A0A4R7J1E9"/>